<evidence type="ECO:0000313" key="2">
    <source>
        <dbReference type="Proteomes" id="UP000256650"/>
    </source>
</evidence>
<keyword evidence="2" id="KW-1185">Reference proteome</keyword>
<sequence length="130" mass="14949">MIAPIFYKLSKPLPPHYQFYFITYHATGHNAMMDFLKYCGVSINGDCQEINSLERYKKNYETLSRFHTHCSLALCEYNFKDFYQYTHLLNARVPALLLVRDPISVLKSCINFVATPKEKTINGGGGKINS</sequence>
<evidence type="ECO:0008006" key="3">
    <source>
        <dbReference type="Google" id="ProtNLM"/>
    </source>
</evidence>
<name>A0A3D8I8R3_9HELI</name>
<gene>
    <name evidence="1" type="ORF">CQA43_09250</name>
</gene>
<dbReference type="Proteomes" id="UP000256650">
    <property type="component" value="Unassembled WGS sequence"/>
</dbReference>
<accession>A0A3D8I8R3</accession>
<dbReference type="EMBL" id="NXLS01000017">
    <property type="protein sequence ID" value="RDU61508.1"/>
    <property type="molecule type" value="Genomic_DNA"/>
</dbReference>
<protein>
    <recommendedName>
        <fullName evidence="3">Sulfotransferase domain-containing protein</fullName>
    </recommendedName>
</protein>
<organism evidence="1 2">
    <name type="scientific">Helicobacter ganmani</name>
    <dbReference type="NCBI Taxonomy" id="60246"/>
    <lineage>
        <taxon>Bacteria</taxon>
        <taxon>Pseudomonadati</taxon>
        <taxon>Campylobacterota</taxon>
        <taxon>Epsilonproteobacteria</taxon>
        <taxon>Campylobacterales</taxon>
        <taxon>Helicobacteraceae</taxon>
        <taxon>Helicobacter</taxon>
    </lineage>
</organism>
<dbReference type="GeneID" id="82536462"/>
<comment type="caution">
    <text evidence="1">The sequence shown here is derived from an EMBL/GenBank/DDBJ whole genome shotgun (WGS) entry which is preliminary data.</text>
</comment>
<dbReference type="AlphaFoldDB" id="A0A3D8I8R3"/>
<dbReference type="OrthoDB" id="5328055at2"/>
<proteinExistence type="predicted"/>
<dbReference type="RefSeq" id="WP_115552312.1">
    <property type="nucleotide sequence ID" value="NZ_CAQJPM010000111.1"/>
</dbReference>
<reference evidence="1 2" key="1">
    <citation type="submission" date="2018-04" db="EMBL/GenBank/DDBJ databases">
        <title>Novel Campyloabacter and Helicobacter Species and Strains.</title>
        <authorList>
            <person name="Mannion A.J."/>
            <person name="Shen Z."/>
            <person name="Fox J.G."/>
        </authorList>
    </citation>
    <scope>NUCLEOTIDE SEQUENCE [LARGE SCALE GENOMIC DNA]</scope>
    <source>
        <strain evidence="1 2">MIT 99-5101</strain>
    </source>
</reference>
<evidence type="ECO:0000313" key="1">
    <source>
        <dbReference type="EMBL" id="RDU61508.1"/>
    </source>
</evidence>